<dbReference type="EC" id="2.7.7.6" evidence="7"/>
<dbReference type="InterPro" id="IPR007083">
    <property type="entry name" value="RNA_pol_Rpb1_4"/>
</dbReference>
<dbReference type="InterPro" id="IPR007080">
    <property type="entry name" value="RNA_pol_Rpb1_1"/>
</dbReference>
<dbReference type="SUPFAM" id="SSF64484">
    <property type="entry name" value="beta and beta-prime subunits of DNA dependent RNA-polymerase"/>
    <property type="match status" value="1"/>
</dbReference>
<accession>A0A6M4IML4</accession>
<dbReference type="Pfam" id="PF04998">
    <property type="entry name" value="RNA_pol_Rpb1_5"/>
    <property type="match status" value="1"/>
</dbReference>
<reference evidence="10 11" key="1">
    <citation type="submission" date="2020-05" db="EMBL/GenBank/DDBJ databases">
        <title>Complete genome sequence of Gemmatimonas greenlandica TET16.</title>
        <authorList>
            <person name="Zeng Y."/>
        </authorList>
    </citation>
    <scope>NUCLEOTIDE SEQUENCE [LARGE SCALE GENOMIC DNA]</scope>
    <source>
        <strain evidence="10 11">TET16</strain>
    </source>
</reference>
<evidence type="ECO:0000256" key="6">
    <source>
        <dbReference type="ARBA" id="ARBA00048552"/>
    </source>
</evidence>
<dbReference type="Proteomes" id="UP000500938">
    <property type="component" value="Chromosome"/>
</dbReference>
<feature type="binding site" evidence="7">
    <location>
        <position position="88"/>
    </location>
    <ligand>
        <name>Zn(2+)</name>
        <dbReference type="ChEBI" id="CHEBI:29105"/>
        <label>1</label>
    </ligand>
</feature>
<dbReference type="Pfam" id="PF04983">
    <property type="entry name" value="RNA_pol_Rpb1_3"/>
    <property type="match status" value="1"/>
</dbReference>
<feature type="domain" description="RNA polymerase N-terminal" evidence="9">
    <location>
        <begin position="261"/>
        <end position="540"/>
    </location>
</feature>
<dbReference type="Gene3D" id="1.10.274.100">
    <property type="entry name" value="RNA polymerase Rpb1, domain 3"/>
    <property type="match status" value="1"/>
</dbReference>
<dbReference type="CDD" id="cd01609">
    <property type="entry name" value="RNAP_beta'_N"/>
    <property type="match status" value="1"/>
</dbReference>
<dbReference type="Gene3D" id="4.10.860.120">
    <property type="entry name" value="RNA polymerase II, clamp domain"/>
    <property type="match status" value="1"/>
</dbReference>
<dbReference type="PANTHER" id="PTHR19376">
    <property type="entry name" value="DNA-DIRECTED RNA POLYMERASE"/>
    <property type="match status" value="1"/>
</dbReference>
<dbReference type="CDD" id="cd02655">
    <property type="entry name" value="RNAP_beta'_C"/>
    <property type="match status" value="1"/>
</dbReference>
<dbReference type="GO" id="GO:0006351">
    <property type="term" value="P:DNA-templated transcription"/>
    <property type="evidence" value="ECO:0007669"/>
    <property type="project" value="UniProtKB-UniRule"/>
</dbReference>
<feature type="binding site" evidence="7">
    <location>
        <position position="915"/>
    </location>
    <ligand>
        <name>Zn(2+)</name>
        <dbReference type="ChEBI" id="CHEBI:29105"/>
        <label>2</label>
    </ligand>
</feature>
<dbReference type="InterPro" id="IPR007066">
    <property type="entry name" value="RNA_pol_Rpb1_3"/>
</dbReference>
<dbReference type="PANTHER" id="PTHR19376:SF54">
    <property type="entry name" value="DNA-DIRECTED RNA POLYMERASE SUBUNIT BETA"/>
    <property type="match status" value="1"/>
</dbReference>
<comment type="similarity">
    <text evidence="7 8">Belongs to the RNA polymerase beta' chain family.</text>
</comment>
<dbReference type="InterPro" id="IPR045867">
    <property type="entry name" value="DNA-dir_RpoC_beta_prime"/>
</dbReference>
<protein>
    <recommendedName>
        <fullName evidence="7">DNA-directed RNA polymerase subunit beta'</fullName>
        <shortName evidence="7">RNAP subunit beta'</shortName>
        <ecNumber evidence="7">2.7.7.6</ecNumber>
    </recommendedName>
    <alternativeName>
        <fullName evidence="7">RNA polymerase subunit beta'</fullName>
    </alternativeName>
    <alternativeName>
        <fullName evidence="7">Transcriptase subunit beta'</fullName>
    </alternativeName>
</protein>
<feature type="binding site" evidence="7">
    <location>
        <position position="835"/>
    </location>
    <ligand>
        <name>Zn(2+)</name>
        <dbReference type="ChEBI" id="CHEBI:29105"/>
        <label>2</label>
    </ligand>
</feature>
<dbReference type="GO" id="GO:0003899">
    <property type="term" value="F:DNA-directed RNA polymerase activity"/>
    <property type="evidence" value="ECO:0007669"/>
    <property type="project" value="UniProtKB-UniRule"/>
</dbReference>
<dbReference type="InterPro" id="IPR007081">
    <property type="entry name" value="RNA_pol_Rpb1_5"/>
</dbReference>
<feature type="binding site" evidence="7">
    <location>
        <position position="490"/>
    </location>
    <ligand>
        <name>Mg(2+)</name>
        <dbReference type="ChEBI" id="CHEBI:18420"/>
    </ligand>
</feature>
<comment type="cofactor">
    <cofactor evidence="7">
        <name>Mg(2+)</name>
        <dbReference type="ChEBI" id="CHEBI:18420"/>
    </cofactor>
    <text evidence="7">Binds 1 Mg(2+) ion per subunit.</text>
</comment>
<keyword evidence="5 7" id="KW-0804">Transcription</keyword>
<feature type="binding site" evidence="7">
    <location>
        <position position="925"/>
    </location>
    <ligand>
        <name>Zn(2+)</name>
        <dbReference type="ChEBI" id="CHEBI:29105"/>
        <label>2</label>
    </ligand>
</feature>
<dbReference type="InterPro" id="IPR012754">
    <property type="entry name" value="DNA-dir_RpoC_beta_prime_bact"/>
</dbReference>
<dbReference type="Pfam" id="PF05000">
    <property type="entry name" value="RNA_pol_Rpb1_4"/>
    <property type="match status" value="1"/>
</dbReference>
<evidence type="ECO:0000259" key="9">
    <source>
        <dbReference type="SMART" id="SM00663"/>
    </source>
</evidence>
<keyword evidence="11" id="KW-1185">Reference proteome</keyword>
<dbReference type="Gene3D" id="1.10.1790.20">
    <property type="match status" value="1"/>
</dbReference>
<evidence type="ECO:0000256" key="3">
    <source>
        <dbReference type="ARBA" id="ARBA00022695"/>
    </source>
</evidence>
<evidence type="ECO:0000256" key="2">
    <source>
        <dbReference type="ARBA" id="ARBA00022679"/>
    </source>
</evidence>
<dbReference type="Gene3D" id="2.40.40.20">
    <property type="match status" value="1"/>
</dbReference>
<keyword evidence="1 7" id="KW-0240">DNA-directed RNA polymerase</keyword>
<evidence type="ECO:0000313" key="10">
    <source>
        <dbReference type="EMBL" id="QJR35923.1"/>
    </source>
</evidence>
<evidence type="ECO:0000313" key="11">
    <source>
        <dbReference type="Proteomes" id="UP000500938"/>
    </source>
</evidence>
<evidence type="ECO:0000256" key="1">
    <source>
        <dbReference type="ARBA" id="ARBA00022478"/>
    </source>
</evidence>
<feature type="binding site" evidence="7">
    <location>
        <position position="488"/>
    </location>
    <ligand>
        <name>Mg(2+)</name>
        <dbReference type="ChEBI" id="CHEBI:18420"/>
    </ligand>
</feature>
<dbReference type="InterPro" id="IPR000722">
    <property type="entry name" value="RNA_pol_asu"/>
</dbReference>
<keyword evidence="2 7" id="KW-0808">Transferase</keyword>
<comment type="subunit">
    <text evidence="7">The RNAP catalytic core consists of 2 alpha, 1 beta, 1 beta' and 1 omega subunit. When a sigma factor is associated with the core the holoenzyme is formed, which can initiate transcription.</text>
</comment>
<dbReference type="Gene3D" id="1.10.40.90">
    <property type="match status" value="1"/>
</dbReference>
<dbReference type="KEGG" id="ggr:HKW67_10585"/>
<dbReference type="EMBL" id="CP053085">
    <property type="protein sequence ID" value="QJR35923.1"/>
    <property type="molecule type" value="Genomic_DNA"/>
</dbReference>
<dbReference type="Gene3D" id="2.40.50.100">
    <property type="match status" value="3"/>
</dbReference>
<feature type="binding site" evidence="7">
    <location>
        <position position="86"/>
    </location>
    <ligand>
        <name>Zn(2+)</name>
        <dbReference type="ChEBI" id="CHEBI:29105"/>
        <label>1</label>
    </ligand>
</feature>
<dbReference type="InterPro" id="IPR038120">
    <property type="entry name" value="Rpb1_funnel_sf"/>
</dbReference>
<dbReference type="HAMAP" id="MF_01322">
    <property type="entry name" value="RNApol_bact_RpoC"/>
    <property type="match status" value="1"/>
</dbReference>
<evidence type="ECO:0000256" key="8">
    <source>
        <dbReference type="RuleBase" id="RU004279"/>
    </source>
</evidence>
<dbReference type="InterPro" id="IPR044893">
    <property type="entry name" value="RNA_pol_Rpb1_clamp_domain"/>
</dbReference>
<dbReference type="GO" id="GO:0000287">
    <property type="term" value="F:magnesium ion binding"/>
    <property type="evidence" value="ECO:0007669"/>
    <property type="project" value="UniProtKB-UniRule"/>
</dbReference>
<comment type="catalytic activity">
    <reaction evidence="6 7 8">
        <text>RNA(n) + a ribonucleoside 5'-triphosphate = RNA(n+1) + diphosphate</text>
        <dbReference type="Rhea" id="RHEA:21248"/>
        <dbReference type="Rhea" id="RHEA-COMP:14527"/>
        <dbReference type="Rhea" id="RHEA-COMP:17342"/>
        <dbReference type="ChEBI" id="CHEBI:33019"/>
        <dbReference type="ChEBI" id="CHEBI:61557"/>
        <dbReference type="ChEBI" id="CHEBI:140395"/>
        <dbReference type="EC" id="2.7.7.6"/>
    </reaction>
</comment>
<evidence type="ECO:0000256" key="4">
    <source>
        <dbReference type="ARBA" id="ARBA00022723"/>
    </source>
</evidence>
<evidence type="ECO:0000256" key="5">
    <source>
        <dbReference type="ARBA" id="ARBA00023163"/>
    </source>
</evidence>
<dbReference type="Gene3D" id="1.10.150.390">
    <property type="match status" value="1"/>
</dbReference>
<comment type="function">
    <text evidence="7 8">DNA-dependent RNA polymerase catalyzes the transcription of DNA into RNA using the four ribonucleoside triphosphates as substrates.</text>
</comment>
<dbReference type="InterPro" id="IPR042102">
    <property type="entry name" value="RNA_pol_Rpb1_3_sf"/>
</dbReference>
<keyword evidence="3 7" id="KW-0548">Nucleotidyltransferase</keyword>
<dbReference type="GO" id="GO:0000428">
    <property type="term" value="C:DNA-directed RNA polymerase complex"/>
    <property type="evidence" value="ECO:0007669"/>
    <property type="project" value="UniProtKB-KW"/>
</dbReference>
<dbReference type="RefSeq" id="WP_171225354.1">
    <property type="nucleotide sequence ID" value="NZ_CP053085.1"/>
</dbReference>
<keyword evidence="7" id="KW-0862">Zinc</keyword>
<evidence type="ECO:0000256" key="7">
    <source>
        <dbReference type="HAMAP-Rule" id="MF_01322"/>
    </source>
</evidence>
<feature type="binding site" evidence="7">
    <location>
        <position position="101"/>
    </location>
    <ligand>
        <name>Zn(2+)</name>
        <dbReference type="ChEBI" id="CHEBI:29105"/>
        <label>1</label>
    </ligand>
</feature>
<dbReference type="Pfam" id="PF04997">
    <property type="entry name" value="RNA_pol_Rpb1_1"/>
    <property type="match status" value="1"/>
</dbReference>
<dbReference type="Gene3D" id="1.10.132.30">
    <property type="match status" value="1"/>
</dbReference>
<keyword evidence="4 7" id="KW-0479">Metal-binding</keyword>
<feature type="binding site" evidence="7">
    <location>
        <position position="486"/>
    </location>
    <ligand>
        <name>Mg(2+)</name>
        <dbReference type="ChEBI" id="CHEBI:18420"/>
    </ligand>
</feature>
<sequence length="1443" mass="161195">MIDFRSSREARASAFDYMSVRIASPEEIRGPKDPKERERLEMAGLRTWWSWGEVTKPETINYRSFKPEKDGLFCERIFGPVKDWECHCGKYKRIRYRGVICDRCGVEVTLSKVRRERMGHIELAVPVAHIWFFKTLPSPMGNLLDVTLRDLEKVIYYSNYIVIDPGSQEVRERQLLDEDEYLQLRQKAKADGDAAFQCDIGAPAVRELLKRLDVDTTAEELRASVVGETSQHRKKQMLKRLKIVDAFRTSGEGGEIRNRPEWMILDVIPVIPPDLRPLVPLDGGRFATSDLNDLYRRVINRNNRLQKLISHRAPEVILRNEKRMLQEAVDALFDNGRRSKAIRGRGKRPLKSLSDMLKGKQGRFRQNLLGKRVDYSGRSVIVVGPELKLHQCGLPKAMALELFKPFIIHKLVESGEAETVKRAKKIVERENAMVFEVLEGIIKDHPVLLNRAPTLHRLGIQAFEPVLVEGKAIRIHPLVCAAFNADFDGDQMAVHVPLSFEAQIEARVLMLSSNNILKPSDGRPVAEPSQDIVLGCYVATKAPTSFDNITMKDPVAVAKLPSMTTIAEVELAIANGRATYQTPIRWLDKTDSGVTWIPTTTGRVLFNAIVPKGLPFLNKDMKKKALGELVFQSYRNAGLAETVALLDRLKEFGFRNATRGGVSIGIEDLHIPKEKETLLKEASERVERFQRAYATGNITNGERYNKVIDTWTHANTDVADAMVKTMRESQGGFNPVFMMFDSGSRGSRDQIRQLAGMRGLMAKPQKKLTGGIGEIIENPIKSNFREGLSVLEYFSSTHGARKGLADTALKTADAGYLTRRLVDVAQDMTIQEEDCGTILGLDTAALKEGEDVIEPLAERLVGNVAAEDILDPMERDEAGRPRMLAEAGTLISEETAQLIEDSGIETVKIRSVLTCEAKRGLCRMCYGRNLATMQMVDLGEAVGIIAAQSIGEPGTQLTLRTFHVGGTASRIAEQTIKRVKYDGDIVEYGDRLVYVINKDGDSIVTSYEGDVNIKSAKDGHVLARVQVPLGATMLVPNGGKLVRDEDRRDARLFSWDPYTNPIIADVEGTIRFVDLVEDESLSEELDELTGLRQRVVIEDREKKLHPHIEIWQSKGGKEKRVRDFILPVGAIITIEDGQEITAGLTIAKVSREAYKTRDITGGLPRVAELFEARRPKDPATISEIDGFVRFGEIKRGKREVFVRPASIENGQWIVDEAQAEQVYEVPSGKHLRVHEGDRVRAGDRISEGPVNPHDILRIKGPRAVQEYLLNEVQEVYRLQGVKINDKHIGVIVKQMLQKVRIVESGDTEMLEGEHVDRAAFRLGNDAAKKAKIRPATAEPLLLGITKASLTTQSFVSAASFQETTRVLTDAAIRGSRDDLLGLKENIIIGHLIPAGTGMYRYQEVDVESDALPEPEPLPEALEPNFEALLPAFEPSAFTMPDLE</sequence>
<organism evidence="10 11">
    <name type="scientific">Gemmatimonas groenlandica</name>
    <dbReference type="NCBI Taxonomy" id="2732249"/>
    <lineage>
        <taxon>Bacteria</taxon>
        <taxon>Pseudomonadati</taxon>
        <taxon>Gemmatimonadota</taxon>
        <taxon>Gemmatimonadia</taxon>
        <taxon>Gemmatimonadales</taxon>
        <taxon>Gemmatimonadaceae</taxon>
        <taxon>Gemmatimonas</taxon>
    </lineage>
</organism>
<dbReference type="GO" id="GO:0003677">
    <property type="term" value="F:DNA binding"/>
    <property type="evidence" value="ECO:0007669"/>
    <property type="project" value="UniProtKB-UniRule"/>
</dbReference>
<gene>
    <name evidence="7 10" type="primary">rpoC</name>
    <name evidence="10" type="ORF">HKW67_10585</name>
</gene>
<dbReference type="GO" id="GO:0008270">
    <property type="term" value="F:zinc ion binding"/>
    <property type="evidence" value="ECO:0007669"/>
    <property type="project" value="UniProtKB-UniRule"/>
</dbReference>
<comment type="cofactor">
    <cofactor evidence="7">
        <name>Zn(2+)</name>
        <dbReference type="ChEBI" id="CHEBI:29105"/>
    </cofactor>
    <text evidence="7">Binds 2 Zn(2+) ions per subunit.</text>
</comment>
<keyword evidence="7" id="KW-0460">Magnesium</keyword>
<feature type="binding site" evidence="7">
    <location>
        <position position="104"/>
    </location>
    <ligand>
        <name>Zn(2+)</name>
        <dbReference type="ChEBI" id="CHEBI:29105"/>
        <label>1</label>
    </ligand>
</feature>
<dbReference type="NCBIfam" id="TIGR02386">
    <property type="entry name" value="rpoC_TIGR"/>
    <property type="match status" value="1"/>
</dbReference>
<proteinExistence type="inferred from homology"/>
<dbReference type="Pfam" id="PF00623">
    <property type="entry name" value="RNA_pol_Rpb1_2"/>
    <property type="match status" value="1"/>
</dbReference>
<dbReference type="InterPro" id="IPR006592">
    <property type="entry name" value="RNA_pol_N"/>
</dbReference>
<name>A0A6M4IML4_9BACT</name>
<dbReference type="SMART" id="SM00663">
    <property type="entry name" value="RPOLA_N"/>
    <property type="match status" value="1"/>
</dbReference>
<feature type="binding site" evidence="7">
    <location>
        <position position="922"/>
    </location>
    <ligand>
        <name>Zn(2+)</name>
        <dbReference type="ChEBI" id="CHEBI:29105"/>
        <label>2</label>
    </ligand>
</feature>